<evidence type="ECO:0000256" key="4">
    <source>
        <dbReference type="ARBA" id="ARBA00023163"/>
    </source>
</evidence>
<dbReference type="InterPro" id="IPR000847">
    <property type="entry name" value="LysR_HTH_N"/>
</dbReference>
<dbReference type="GO" id="GO:0006351">
    <property type="term" value="P:DNA-templated transcription"/>
    <property type="evidence" value="ECO:0007669"/>
    <property type="project" value="TreeGrafter"/>
</dbReference>
<evidence type="ECO:0000259" key="5">
    <source>
        <dbReference type="PROSITE" id="PS50931"/>
    </source>
</evidence>
<dbReference type="InterPro" id="IPR036388">
    <property type="entry name" value="WH-like_DNA-bd_sf"/>
</dbReference>
<feature type="domain" description="HTH lysR-type" evidence="5">
    <location>
        <begin position="4"/>
        <end position="61"/>
    </location>
</feature>
<dbReference type="Proteomes" id="UP001170717">
    <property type="component" value="Unassembled WGS sequence"/>
</dbReference>
<organism evidence="6 7">
    <name type="scientific">Alteromonas stellipolaris</name>
    <dbReference type="NCBI Taxonomy" id="233316"/>
    <lineage>
        <taxon>Bacteria</taxon>
        <taxon>Pseudomonadati</taxon>
        <taxon>Pseudomonadota</taxon>
        <taxon>Gammaproteobacteria</taxon>
        <taxon>Alteromonadales</taxon>
        <taxon>Alteromonadaceae</taxon>
        <taxon>Alteromonas/Salinimonas group</taxon>
        <taxon>Alteromonas</taxon>
    </lineage>
</organism>
<comment type="similarity">
    <text evidence="1">Belongs to the LysR transcriptional regulatory family.</text>
</comment>
<dbReference type="RefSeq" id="WP_062086117.1">
    <property type="nucleotide sequence ID" value="NZ_CP014322.1"/>
</dbReference>
<dbReference type="EMBL" id="JAUOQI010000002">
    <property type="protein sequence ID" value="MDO6576293.1"/>
    <property type="molecule type" value="Genomic_DNA"/>
</dbReference>
<dbReference type="Pfam" id="PF00126">
    <property type="entry name" value="HTH_1"/>
    <property type="match status" value="1"/>
</dbReference>
<dbReference type="InterPro" id="IPR036390">
    <property type="entry name" value="WH_DNA-bd_sf"/>
</dbReference>
<sequence>MHSIRWGDLQYVLAVANEGSLSAAARSLGVNHSTVLRRLDAFEYRHKLQVFHKLSTGYKLTVEGQKLLASALAVENTVKELEHKIFGQEMKLEGTLRLTTTDALSRLVLGTHLATFHERYPKIQLDLNLTSRQIDISHLDADVAIRTASEIPSPLVGTKLCKIAFGVYGAPDYIDSLQGKHPLESASWLVMLQGNASIRISELISKEKVVMKADSFEPLLIAAENKMGLAYLPCFMGEGTEKLQRVNIEVNHQSTDLWMMTHKDLENAARVKALFDFMPKAMKSDFNRLAGFTS</sequence>
<accession>A0AAW7Z1D6</accession>
<dbReference type="GO" id="GO:0003700">
    <property type="term" value="F:DNA-binding transcription factor activity"/>
    <property type="evidence" value="ECO:0007669"/>
    <property type="project" value="InterPro"/>
</dbReference>
<evidence type="ECO:0000313" key="6">
    <source>
        <dbReference type="EMBL" id="MDO6576293.1"/>
    </source>
</evidence>
<evidence type="ECO:0000256" key="3">
    <source>
        <dbReference type="ARBA" id="ARBA00023125"/>
    </source>
</evidence>
<dbReference type="Pfam" id="PF03466">
    <property type="entry name" value="LysR_substrate"/>
    <property type="match status" value="1"/>
</dbReference>
<dbReference type="Gene3D" id="1.10.10.10">
    <property type="entry name" value="Winged helix-like DNA-binding domain superfamily/Winged helix DNA-binding domain"/>
    <property type="match status" value="1"/>
</dbReference>
<gene>
    <name evidence="6" type="ORF">Q4527_02780</name>
</gene>
<keyword evidence="3" id="KW-0238">DNA-binding</keyword>
<keyword evidence="2" id="KW-0805">Transcription regulation</keyword>
<evidence type="ECO:0000256" key="2">
    <source>
        <dbReference type="ARBA" id="ARBA00023015"/>
    </source>
</evidence>
<dbReference type="InterPro" id="IPR005119">
    <property type="entry name" value="LysR_subst-bd"/>
</dbReference>
<dbReference type="GeneID" id="83257124"/>
<dbReference type="GO" id="GO:0043565">
    <property type="term" value="F:sequence-specific DNA binding"/>
    <property type="evidence" value="ECO:0007669"/>
    <property type="project" value="TreeGrafter"/>
</dbReference>
<reference evidence="6" key="1">
    <citation type="submission" date="2023-07" db="EMBL/GenBank/DDBJ databases">
        <title>Genome content predicts the carbon catabolic preferences of heterotrophic bacteria.</title>
        <authorList>
            <person name="Gralka M."/>
        </authorList>
    </citation>
    <scope>NUCLEOTIDE SEQUENCE</scope>
    <source>
        <strain evidence="6">F2M12</strain>
    </source>
</reference>
<dbReference type="SUPFAM" id="SSF46785">
    <property type="entry name" value="Winged helix' DNA-binding domain"/>
    <property type="match status" value="1"/>
</dbReference>
<proteinExistence type="inferred from homology"/>
<dbReference type="Gene3D" id="3.40.190.290">
    <property type="match status" value="1"/>
</dbReference>
<dbReference type="AlphaFoldDB" id="A0AAW7Z1D6"/>
<keyword evidence="4" id="KW-0804">Transcription</keyword>
<dbReference type="SUPFAM" id="SSF53850">
    <property type="entry name" value="Periplasmic binding protein-like II"/>
    <property type="match status" value="1"/>
</dbReference>
<dbReference type="PANTHER" id="PTHR30537:SF3">
    <property type="entry name" value="TRANSCRIPTIONAL REGULATORY PROTEIN"/>
    <property type="match status" value="1"/>
</dbReference>
<dbReference type="PROSITE" id="PS50931">
    <property type="entry name" value="HTH_LYSR"/>
    <property type="match status" value="1"/>
</dbReference>
<dbReference type="InterPro" id="IPR058163">
    <property type="entry name" value="LysR-type_TF_proteobact-type"/>
</dbReference>
<protein>
    <submittedName>
        <fullName evidence="6">LysR family transcriptional regulator</fullName>
    </submittedName>
</protein>
<dbReference type="PANTHER" id="PTHR30537">
    <property type="entry name" value="HTH-TYPE TRANSCRIPTIONAL REGULATOR"/>
    <property type="match status" value="1"/>
</dbReference>
<comment type="caution">
    <text evidence="6">The sequence shown here is derived from an EMBL/GenBank/DDBJ whole genome shotgun (WGS) entry which is preliminary data.</text>
</comment>
<evidence type="ECO:0000256" key="1">
    <source>
        <dbReference type="ARBA" id="ARBA00009437"/>
    </source>
</evidence>
<evidence type="ECO:0000313" key="7">
    <source>
        <dbReference type="Proteomes" id="UP001170717"/>
    </source>
</evidence>
<name>A0AAW7Z1D6_9ALTE</name>